<dbReference type="PROSITE" id="PS00166">
    <property type="entry name" value="ENOYL_COA_HYDRATASE"/>
    <property type="match status" value="1"/>
</dbReference>
<dbReference type="Pfam" id="PF00378">
    <property type="entry name" value="ECH_1"/>
    <property type="match status" value="1"/>
</dbReference>
<comment type="caution">
    <text evidence="3">The sequence shown here is derived from an EMBL/GenBank/DDBJ whole genome shotgun (WGS) entry which is preliminary data.</text>
</comment>
<dbReference type="RefSeq" id="WP_274454815.1">
    <property type="nucleotide sequence ID" value="NZ_CP067097.1"/>
</dbReference>
<dbReference type="InterPro" id="IPR018376">
    <property type="entry name" value="Enoyl-CoA_hyd/isom_CS"/>
</dbReference>
<comment type="similarity">
    <text evidence="1 2">Belongs to the enoyl-CoA hydratase/isomerase family.</text>
</comment>
<dbReference type="InterPro" id="IPR029045">
    <property type="entry name" value="ClpP/crotonase-like_dom_sf"/>
</dbReference>
<evidence type="ECO:0000313" key="4">
    <source>
        <dbReference type="Proteomes" id="UP001232973"/>
    </source>
</evidence>
<dbReference type="PANTHER" id="PTHR43802">
    <property type="entry name" value="ENOYL-COA HYDRATASE"/>
    <property type="match status" value="1"/>
</dbReference>
<protein>
    <submittedName>
        <fullName evidence="3">Enoyl-CoA hydratase/carnithine racemase</fullName>
    </submittedName>
</protein>
<evidence type="ECO:0000313" key="3">
    <source>
        <dbReference type="EMBL" id="MDQ0191460.1"/>
    </source>
</evidence>
<gene>
    <name evidence="3" type="ORF">J2S03_003331</name>
</gene>
<evidence type="ECO:0000256" key="1">
    <source>
        <dbReference type="ARBA" id="ARBA00005254"/>
    </source>
</evidence>
<dbReference type="CDD" id="cd06558">
    <property type="entry name" value="crotonase-like"/>
    <property type="match status" value="1"/>
</dbReference>
<dbReference type="Proteomes" id="UP001232973">
    <property type="component" value="Unassembled WGS sequence"/>
</dbReference>
<name>A0ABT9XME5_9BACL</name>
<dbReference type="InterPro" id="IPR014748">
    <property type="entry name" value="Enoyl-CoA_hydra_C"/>
</dbReference>
<dbReference type="Gene3D" id="3.90.226.10">
    <property type="entry name" value="2-enoyl-CoA Hydratase, Chain A, domain 1"/>
    <property type="match status" value="1"/>
</dbReference>
<keyword evidence="4" id="KW-1185">Reference proteome</keyword>
<accession>A0ABT9XME5</accession>
<dbReference type="PANTHER" id="PTHR43802:SF1">
    <property type="entry name" value="IP11341P-RELATED"/>
    <property type="match status" value="1"/>
</dbReference>
<organism evidence="3 4">
    <name type="scientific">Alicyclobacillus cycloheptanicus</name>
    <dbReference type="NCBI Taxonomy" id="1457"/>
    <lineage>
        <taxon>Bacteria</taxon>
        <taxon>Bacillati</taxon>
        <taxon>Bacillota</taxon>
        <taxon>Bacilli</taxon>
        <taxon>Bacillales</taxon>
        <taxon>Alicyclobacillaceae</taxon>
        <taxon>Alicyclobacillus</taxon>
    </lineage>
</organism>
<dbReference type="Gene3D" id="1.10.12.10">
    <property type="entry name" value="Lyase 2-enoyl-coa Hydratase, Chain A, domain 2"/>
    <property type="match status" value="1"/>
</dbReference>
<dbReference type="EMBL" id="JAUSTP010000045">
    <property type="protein sequence ID" value="MDQ0191460.1"/>
    <property type="molecule type" value="Genomic_DNA"/>
</dbReference>
<sequence>MSEETHEQELYVERDGYVATIVLNRPHHLNAFTMSMIDKWAQVLNELAEDPECRVIVLTGRGKGFCSGVEIENLGQGGDPTPLDRKHTLFKRIHKIPLSLEAIDKPVIAMVNGTAVGAGLDMALMCDLRIAAKSAKLSEGYVRVGLVPGDGGAYFLPRLVGTAKALELLWTGEFIDAETAERLGMVNHAVDDEKLVSFTYALAHHIASMSPLVVQTAKRAVYQSVKTDLRTALDLISSHMGIIQSTDDSKEALRAFTEKRKGNYVGH</sequence>
<dbReference type="InterPro" id="IPR001753">
    <property type="entry name" value="Enoyl-CoA_hydra/iso"/>
</dbReference>
<dbReference type="SUPFAM" id="SSF52096">
    <property type="entry name" value="ClpP/crotonase"/>
    <property type="match status" value="1"/>
</dbReference>
<reference evidence="3 4" key="1">
    <citation type="submission" date="2023-07" db="EMBL/GenBank/DDBJ databases">
        <title>Genomic Encyclopedia of Type Strains, Phase IV (KMG-IV): sequencing the most valuable type-strain genomes for metagenomic binning, comparative biology and taxonomic classification.</title>
        <authorList>
            <person name="Goeker M."/>
        </authorList>
    </citation>
    <scope>NUCLEOTIDE SEQUENCE [LARGE SCALE GENOMIC DNA]</scope>
    <source>
        <strain evidence="3 4">DSM 4006</strain>
    </source>
</reference>
<evidence type="ECO:0000256" key="2">
    <source>
        <dbReference type="RuleBase" id="RU003707"/>
    </source>
</evidence>
<proteinExistence type="inferred from homology"/>